<accession>I8RLK7</accession>
<dbReference type="PATRIC" id="fig|1149862.3.peg.1246"/>
<reference evidence="1 2" key="1">
    <citation type="journal article" date="2012" name="J. Bacteriol.">
        <title>Draft Genome Sequences for Two Metal-Reducing Pelosinus fermentans Strains Isolated from a Cr(VI)-Contaminated Site and for Type Strain R7.</title>
        <authorList>
            <person name="Brown S.D."/>
            <person name="Podar M."/>
            <person name="Klingeman D.M."/>
            <person name="Johnson C.M."/>
            <person name="Yang Z.K."/>
            <person name="Utturkar S.M."/>
            <person name="Land M.L."/>
            <person name="Mosher J.J."/>
            <person name="Hurt R.A.Jr."/>
            <person name="Phelps T.J."/>
            <person name="Palumbo A.V."/>
            <person name="Arkin A.P."/>
            <person name="Hazen T.C."/>
            <person name="Elias D.A."/>
        </authorList>
    </citation>
    <scope>NUCLEOTIDE SEQUENCE [LARGE SCALE GENOMIC DNA]</scope>
    <source>
        <strain evidence="1 2">B4</strain>
    </source>
</reference>
<proteinExistence type="predicted"/>
<organism evidence="1 2">
    <name type="scientific">Pelosinus fermentans B4</name>
    <dbReference type="NCBI Taxonomy" id="1149862"/>
    <lineage>
        <taxon>Bacteria</taxon>
        <taxon>Bacillati</taxon>
        <taxon>Bacillota</taxon>
        <taxon>Negativicutes</taxon>
        <taxon>Selenomonadales</taxon>
        <taxon>Sporomusaceae</taxon>
        <taxon>Pelosinus</taxon>
    </lineage>
</organism>
<keyword evidence="2" id="KW-1185">Reference proteome</keyword>
<dbReference type="RefSeq" id="WP_007932365.1">
    <property type="nucleotide sequence ID" value="NZ_AKVJ01000017.1"/>
</dbReference>
<dbReference type="EMBL" id="AKVJ01000017">
    <property type="protein sequence ID" value="EIW19515.1"/>
    <property type="molecule type" value="Genomic_DNA"/>
</dbReference>
<evidence type="ECO:0000313" key="1">
    <source>
        <dbReference type="EMBL" id="EIW19515.1"/>
    </source>
</evidence>
<dbReference type="AlphaFoldDB" id="I8RLK7"/>
<sequence length="218" mass="25218">MGDENKITPTDEMTPDQVIRILKDYGIKITKRTLFNYEKMNLIPTPLRKGQGRGIGYLTQYPKDTIAEVYAAYNMRHNGTACNYTFEAIAIAREYALFVKDNIKLSDEDLSLKLFEKERAEGKSSILASSWNVWLMEVEEIDSVIFKHDNLGENWGRYLRINNMVNHLRNSKVMEFIEIMKIVSSSPEFLMELGCEVMKCDFDFSPLLAVLKQTIRHS</sequence>
<dbReference type="OrthoDB" id="1894615at2"/>
<dbReference type="Proteomes" id="UP000004324">
    <property type="component" value="Unassembled WGS sequence"/>
</dbReference>
<name>I8RLK7_9FIRM</name>
<protein>
    <submittedName>
        <fullName evidence="1">Uncharacterized protein</fullName>
    </submittedName>
</protein>
<gene>
    <name evidence="1" type="ORF">FB4_2698</name>
</gene>
<evidence type="ECO:0000313" key="2">
    <source>
        <dbReference type="Proteomes" id="UP000004324"/>
    </source>
</evidence>
<comment type="caution">
    <text evidence="1">The sequence shown here is derived from an EMBL/GenBank/DDBJ whole genome shotgun (WGS) entry which is preliminary data.</text>
</comment>